<reference evidence="1" key="1">
    <citation type="submission" date="2020-05" db="EMBL/GenBank/DDBJ databases">
        <title>Large-scale comparative analyses of tick genomes elucidate their genetic diversity and vector capacities.</title>
        <authorList>
            <person name="Jia N."/>
            <person name="Wang J."/>
            <person name="Shi W."/>
            <person name="Du L."/>
            <person name="Sun Y."/>
            <person name="Zhan W."/>
            <person name="Jiang J."/>
            <person name="Wang Q."/>
            <person name="Zhang B."/>
            <person name="Ji P."/>
            <person name="Sakyi L.B."/>
            <person name="Cui X."/>
            <person name="Yuan T."/>
            <person name="Jiang B."/>
            <person name="Yang W."/>
            <person name="Lam T.T.-Y."/>
            <person name="Chang Q."/>
            <person name="Ding S."/>
            <person name="Wang X."/>
            <person name="Zhu J."/>
            <person name="Ruan X."/>
            <person name="Zhao L."/>
            <person name="Wei J."/>
            <person name="Que T."/>
            <person name="Du C."/>
            <person name="Cheng J."/>
            <person name="Dai P."/>
            <person name="Han X."/>
            <person name="Huang E."/>
            <person name="Gao Y."/>
            <person name="Liu J."/>
            <person name="Shao H."/>
            <person name="Ye R."/>
            <person name="Li L."/>
            <person name="Wei W."/>
            <person name="Wang X."/>
            <person name="Wang C."/>
            <person name="Yang T."/>
            <person name="Huo Q."/>
            <person name="Li W."/>
            <person name="Guo W."/>
            <person name="Chen H."/>
            <person name="Zhou L."/>
            <person name="Ni X."/>
            <person name="Tian J."/>
            <person name="Zhou Y."/>
            <person name="Sheng Y."/>
            <person name="Liu T."/>
            <person name="Pan Y."/>
            <person name="Xia L."/>
            <person name="Li J."/>
            <person name="Zhao F."/>
            <person name="Cao W."/>
        </authorList>
    </citation>
    <scope>NUCLEOTIDE SEQUENCE</scope>
    <source>
        <strain evidence="1">Hyas-2018</strain>
    </source>
</reference>
<proteinExistence type="predicted"/>
<evidence type="ECO:0000313" key="2">
    <source>
        <dbReference type="Proteomes" id="UP000821845"/>
    </source>
</evidence>
<protein>
    <submittedName>
        <fullName evidence="1">Uncharacterized protein</fullName>
    </submittedName>
</protein>
<name>A0ACB7RX58_HYAAI</name>
<dbReference type="EMBL" id="CM023487">
    <property type="protein sequence ID" value="KAH6926256.1"/>
    <property type="molecule type" value="Genomic_DNA"/>
</dbReference>
<organism evidence="1 2">
    <name type="scientific">Hyalomma asiaticum</name>
    <name type="common">Tick</name>
    <dbReference type="NCBI Taxonomy" id="266040"/>
    <lineage>
        <taxon>Eukaryota</taxon>
        <taxon>Metazoa</taxon>
        <taxon>Ecdysozoa</taxon>
        <taxon>Arthropoda</taxon>
        <taxon>Chelicerata</taxon>
        <taxon>Arachnida</taxon>
        <taxon>Acari</taxon>
        <taxon>Parasitiformes</taxon>
        <taxon>Ixodida</taxon>
        <taxon>Ixodoidea</taxon>
        <taxon>Ixodidae</taxon>
        <taxon>Hyalomminae</taxon>
        <taxon>Hyalomma</taxon>
    </lineage>
</organism>
<comment type="caution">
    <text evidence="1">The sequence shown here is derived from an EMBL/GenBank/DDBJ whole genome shotgun (WGS) entry which is preliminary data.</text>
</comment>
<accession>A0ACB7RX58</accession>
<dbReference type="Proteomes" id="UP000821845">
    <property type="component" value="Chromosome 7"/>
</dbReference>
<evidence type="ECO:0000313" key="1">
    <source>
        <dbReference type="EMBL" id="KAH6926256.1"/>
    </source>
</evidence>
<sequence>MDHAESGTKLTELQKMQSEEMSLPPQCPHAAKGKAGDPSSLEKPSTSGKAGIVMEQSQGQATTSATLASRSSDSTGAGSRQKRLWRVLKAALPVQVALVLLYCVACLLEPHCCDLLNNFHTPFGPQLRYYSSPYAGQPLH</sequence>
<keyword evidence="2" id="KW-1185">Reference proteome</keyword>
<gene>
    <name evidence="1" type="ORF">HPB50_015931</name>
</gene>